<evidence type="ECO:0000313" key="1">
    <source>
        <dbReference type="EMBL" id="PNH03470.1"/>
    </source>
</evidence>
<dbReference type="AlphaFoldDB" id="A0A2J7ZTA4"/>
<proteinExistence type="predicted"/>
<dbReference type="Proteomes" id="UP000236333">
    <property type="component" value="Unassembled WGS sequence"/>
</dbReference>
<keyword evidence="2" id="KW-1185">Reference proteome</keyword>
<dbReference type="EMBL" id="PGGS01000500">
    <property type="protein sequence ID" value="PNH03470.1"/>
    <property type="molecule type" value="Genomic_DNA"/>
</dbReference>
<name>A0A2J7ZTA4_9CHLO</name>
<reference evidence="1 2" key="1">
    <citation type="journal article" date="2017" name="Mol. Biol. Evol.">
        <title>The 4-celled Tetrabaena socialis nuclear genome reveals the essential components for genetic control of cell number at the origin of multicellularity in the volvocine lineage.</title>
        <authorList>
            <person name="Featherston J."/>
            <person name="Arakaki Y."/>
            <person name="Hanschen E.R."/>
            <person name="Ferris P.J."/>
            <person name="Michod R.E."/>
            <person name="Olson B.J.S.C."/>
            <person name="Nozaki H."/>
            <person name="Durand P.M."/>
        </authorList>
    </citation>
    <scope>NUCLEOTIDE SEQUENCE [LARGE SCALE GENOMIC DNA]</scope>
    <source>
        <strain evidence="1 2">NIES-571</strain>
    </source>
</reference>
<evidence type="ECO:0000313" key="2">
    <source>
        <dbReference type="Proteomes" id="UP000236333"/>
    </source>
</evidence>
<protein>
    <submittedName>
        <fullName evidence="1">Uncharacterized protein</fullName>
    </submittedName>
</protein>
<gene>
    <name evidence="1" type="ORF">TSOC_010482</name>
</gene>
<sequence length="182" mass="19804">MARRLLLAKCLRAAASDFTFFCPHAAVASDFTFFCPHACAVPSRAAARAAASDFIFFCPHAAVASDFTFFCPHAAAASDFIFFCPHAAAASDFIFNCPHAAAAPDFIPFCLHAHARRPPWRPGKRVKPHSRLIDGNSTAAELGVPAELRKAHARRQSDSMVEPYTRRDLETALCATRRLGLA</sequence>
<dbReference type="OrthoDB" id="542329at2759"/>
<comment type="caution">
    <text evidence="1">The sequence shown here is derived from an EMBL/GenBank/DDBJ whole genome shotgun (WGS) entry which is preliminary data.</text>
</comment>
<accession>A0A2J7ZTA4</accession>
<organism evidence="1 2">
    <name type="scientific">Tetrabaena socialis</name>
    <dbReference type="NCBI Taxonomy" id="47790"/>
    <lineage>
        <taxon>Eukaryota</taxon>
        <taxon>Viridiplantae</taxon>
        <taxon>Chlorophyta</taxon>
        <taxon>core chlorophytes</taxon>
        <taxon>Chlorophyceae</taxon>
        <taxon>CS clade</taxon>
        <taxon>Chlamydomonadales</taxon>
        <taxon>Tetrabaenaceae</taxon>
        <taxon>Tetrabaena</taxon>
    </lineage>
</organism>